<dbReference type="InterPro" id="IPR036168">
    <property type="entry name" value="AP2_Mu_C_sf"/>
</dbReference>
<feature type="region of interest" description="Disordered" evidence="13">
    <location>
        <begin position="246"/>
        <end position="277"/>
    </location>
</feature>
<evidence type="ECO:0000256" key="3">
    <source>
        <dbReference type="ARBA" id="ARBA00011775"/>
    </source>
</evidence>
<gene>
    <name evidence="15" type="ORF">PPNO1_LOCUS7601</name>
</gene>
<dbReference type="GO" id="GO:0051645">
    <property type="term" value="P:Golgi localization"/>
    <property type="evidence" value="ECO:0007669"/>
    <property type="project" value="TreeGrafter"/>
</dbReference>
<evidence type="ECO:0000256" key="5">
    <source>
        <dbReference type="ARBA" id="ARBA00022490"/>
    </source>
</evidence>
<dbReference type="SUPFAM" id="SSF64356">
    <property type="entry name" value="SNARE-like"/>
    <property type="match status" value="1"/>
</dbReference>
<feature type="compositionally biased region" description="Basic and acidic residues" evidence="13">
    <location>
        <begin position="246"/>
        <end position="258"/>
    </location>
</feature>
<reference evidence="15" key="1">
    <citation type="submission" date="2022-11" db="EMBL/GenBank/DDBJ databases">
        <authorList>
            <person name="Scott C."/>
            <person name="Bruce N."/>
        </authorList>
    </citation>
    <scope>NUCLEOTIDE SEQUENCE</scope>
</reference>
<comment type="similarity">
    <text evidence="2 11">Belongs to the adaptor complexes medium subunit family. Delta-COP subfamily.</text>
</comment>
<dbReference type="GO" id="GO:0006888">
    <property type="term" value="P:endoplasmic reticulum to Golgi vesicle-mediated transport"/>
    <property type="evidence" value="ECO:0007669"/>
    <property type="project" value="TreeGrafter"/>
</dbReference>
<dbReference type="Gene3D" id="3.30.450.60">
    <property type="match status" value="1"/>
</dbReference>
<dbReference type="Pfam" id="PF01217">
    <property type="entry name" value="Clat_adaptor_s"/>
    <property type="match status" value="1"/>
</dbReference>
<evidence type="ECO:0000256" key="9">
    <source>
        <dbReference type="ARBA" id="ARBA00023136"/>
    </source>
</evidence>
<dbReference type="PANTHER" id="PTHR10121">
    <property type="entry name" value="COATOMER SUBUNIT DELTA"/>
    <property type="match status" value="1"/>
</dbReference>
<sequence length="559" mass="63002">MIECRGKGDCQCSVEVPVYYLWTTLGTRYWSSVPNRGSGHLRHPTWHSVAHPGLHLLLHRSPEPITFVRPPSYKHQHGCPRRLHLHPRGKAVLSRQFREMPRSRVEALLASFPKLADSGTQHTTVEQDNVRFVYQPLDELYMVLITNKQSNILQDIDSLHLFAQVVTNTCKSLDEREIVRHAYDLLSAFDELVTLGYRENLTISQIKTFLEMESHEERIQEIIARNKELEATEERKRKAKQLEMQRKETARGMPEKNKTFNKPSALKGKGMQLGKKSKTTDMFERVRGEMGAEIDDSPLVTPAPAAPSQVAEHRASTTMDRDAIHIIVNESITANLSREGAVNSISVNGDLTLRISDPSLTRIQLGLTANASHGVQFRTHPKVDRNTFNKSKIIQMANTGQGFPVNNSVGVLRWRATPKADDTSACPITFTVWINKDSDKYNMTVEYELTGGDALKDVSVLIPYQAAEPVVSSFDATYDLMGDMLEWTIGSVDDENASGSFEFEAEANDENDFFPMTVRFHKSSPYVDVDVTSVSLVDMDEEITFSKDVKSTAENYVIE</sequence>
<evidence type="ECO:0000256" key="4">
    <source>
        <dbReference type="ARBA" id="ARBA00022448"/>
    </source>
</evidence>
<keyword evidence="6 11" id="KW-0931">ER-Golgi transport</keyword>
<protein>
    <recommendedName>
        <fullName evidence="11">Coatomer subunit delta</fullName>
    </recommendedName>
</protein>
<dbReference type="InterPro" id="IPR011012">
    <property type="entry name" value="Longin-like_dom_sf"/>
</dbReference>
<evidence type="ECO:0000256" key="2">
    <source>
        <dbReference type="ARBA" id="ARBA00010516"/>
    </source>
</evidence>
<keyword evidence="8 11" id="KW-0333">Golgi apparatus</keyword>
<evidence type="ECO:0000313" key="16">
    <source>
        <dbReference type="Proteomes" id="UP000838763"/>
    </source>
</evidence>
<keyword evidence="9 11" id="KW-0472">Membrane</keyword>
<dbReference type="PROSITE" id="PS51072">
    <property type="entry name" value="MHD"/>
    <property type="match status" value="1"/>
</dbReference>
<evidence type="ECO:0000256" key="10">
    <source>
        <dbReference type="ARBA" id="ARBA00023329"/>
    </source>
</evidence>
<comment type="caution">
    <text evidence="15">The sequence shown here is derived from an EMBL/GenBank/DDBJ whole genome shotgun (WGS) entry which is preliminary data.</text>
</comment>
<evidence type="ECO:0000256" key="1">
    <source>
        <dbReference type="ARBA" id="ARBA00004255"/>
    </source>
</evidence>
<dbReference type="Gene3D" id="2.60.40.1170">
    <property type="entry name" value="Mu homology domain, subdomain B"/>
    <property type="match status" value="2"/>
</dbReference>
<dbReference type="Pfam" id="PF00928">
    <property type="entry name" value="Adap_comp_sub"/>
    <property type="match status" value="1"/>
</dbReference>
<evidence type="ECO:0000256" key="6">
    <source>
        <dbReference type="ARBA" id="ARBA00022892"/>
    </source>
</evidence>
<evidence type="ECO:0000256" key="13">
    <source>
        <dbReference type="SAM" id="MobiDB-lite"/>
    </source>
</evidence>
<dbReference type="SUPFAM" id="SSF49447">
    <property type="entry name" value="Second domain of Mu2 adaptin subunit (ap50) of ap2 adaptor"/>
    <property type="match status" value="1"/>
</dbReference>
<keyword evidence="4 11" id="KW-0813">Transport</keyword>
<feature type="coiled-coil region" evidence="12">
    <location>
        <begin position="212"/>
        <end position="239"/>
    </location>
</feature>
<comment type="function">
    <text evidence="11">The coatomer is a cytosolic protein complex that binds to dilysine motifs and reversibly associates with Golgi non-clathrin-coated vesicles, which further mediate biosynthetic protein transport from the ER, via the Golgi up to the trans Golgi network.</text>
</comment>
<dbReference type="GO" id="GO:0000139">
    <property type="term" value="C:Golgi membrane"/>
    <property type="evidence" value="ECO:0007669"/>
    <property type="project" value="UniProtKB-SubCell"/>
</dbReference>
<dbReference type="PANTHER" id="PTHR10121:SF0">
    <property type="entry name" value="COATOMER SUBUNIT DELTA"/>
    <property type="match status" value="1"/>
</dbReference>
<dbReference type="GO" id="GO:0030126">
    <property type="term" value="C:COPI vesicle coat"/>
    <property type="evidence" value="ECO:0007669"/>
    <property type="project" value="UniProtKB-UniRule"/>
</dbReference>
<keyword evidence="5 11" id="KW-0963">Cytoplasm</keyword>
<dbReference type="CDD" id="cd09254">
    <property type="entry name" value="AP_delta-COPI_MHD"/>
    <property type="match status" value="1"/>
</dbReference>
<accession>A0A9P1MCM2</accession>
<dbReference type="GO" id="GO:0006890">
    <property type="term" value="P:retrograde vesicle-mediated transport, Golgi to endoplasmic reticulum"/>
    <property type="evidence" value="ECO:0007669"/>
    <property type="project" value="UniProtKB-UniRule"/>
</dbReference>
<proteinExistence type="inferred from homology"/>
<comment type="subunit">
    <text evidence="3 11">Oligomeric complex that consists of at least the alpha, beta, beta', gamma, delta, epsilon and zeta subunits.</text>
</comment>
<dbReference type="InterPro" id="IPR028565">
    <property type="entry name" value="MHD"/>
</dbReference>
<keyword evidence="12" id="KW-0175">Coiled coil</keyword>
<dbReference type="EMBL" id="CALLCH030000017">
    <property type="protein sequence ID" value="CAI4218005.1"/>
    <property type="molecule type" value="Genomic_DNA"/>
</dbReference>
<dbReference type="OrthoDB" id="10266042at2759"/>
<evidence type="ECO:0000256" key="11">
    <source>
        <dbReference type="RuleBase" id="RU366052"/>
    </source>
</evidence>
<evidence type="ECO:0000256" key="8">
    <source>
        <dbReference type="ARBA" id="ARBA00023034"/>
    </source>
</evidence>
<dbReference type="AlphaFoldDB" id="A0A9P1MCM2"/>
<dbReference type="InterPro" id="IPR022775">
    <property type="entry name" value="AP_mu_sigma_su"/>
</dbReference>
<evidence type="ECO:0000256" key="12">
    <source>
        <dbReference type="SAM" id="Coils"/>
    </source>
</evidence>
<dbReference type="Proteomes" id="UP000838763">
    <property type="component" value="Unassembled WGS sequence"/>
</dbReference>
<feature type="domain" description="MHD" evidence="14">
    <location>
        <begin position="321"/>
        <end position="559"/>
    </location>
</feature>
<comment type="subcellular location">
    <subcellularLocation>
        <location evidence="11">Cytoplasm</location>
    </subcellularLocation>
    <subcellularLocation>
        <location evidence="1 11">Golgi apparatus membrane</location>
        <topology evidence="1 11">Peripheral membrane protein</topology>
        <orientation evidence="1 11">Cytoplasmic side</orientation>
    </subcellularLocation>
    <subcellularLocation>
        <location evidence="11">Cytoplasmic vesicle</location>
        <location evidence="11">COPI-coated vesicle membrane</location>
        <topology evidence="11">Peripheral membrane protein</topology>
        <orientation evidence="11">Cytoplasmic side</orientation>
    </subcellularLocation>
</comment>
<dbReference type="CDD" id="cd14830">
    <property type="entry name" value="Delta_COP_N"/>
    <property type="match status" value="1"/>
</dbReference>
<keyword evidence="10" id="KW-0968">Cytoplasmic vesicle</keyword>
<keyword evidence="7 11" id="KW-0653">Protein transport</keyword>
<organism evidence="15 16">
    <name type="scientific">Parascedosporium putredinis</name>
    <dbReference type="NCBI Taxonomy" id="1442378"/>
    <lineage>
        <taxon>Eukaryota</taxon>
        <taxon>Fungi</taxon>
        <taxon>Dikarya</taxon>
        <taxon>Ascomycota</taxon>
        <taxon>Pezizomycotina</taxon>
        <taxon>Sordariomycetes</taxon>
        <taxon>Hypocreomycetidae</taxon>
        <taxon>Microascales</taxon>
        <taxon>Microascaceae</taxon>
        <taxon>Parascedosporium</taxon>
    </lineage>
</organism>
<dbReference type="InterPro" id="IPR027059">
    <property type="entry name" value="Coatomer_dsu"/>
</dbReference>
<keyword evidence="16" id="KW-1185">Reference proteome</keyword>
<evidence type="ECO:0000313" key="15">
    <source>
        <dbReference type="EMBL" id="CAI4218005.1"/>
    </source>
</evidence>
<dbReference type="GO" id="GO:0015031">
    <property type="term" value="P:protein transport"/>
    <property type="evidence" value="ECO:0007669"/>
    <property type="project" value="UniProtKB-KW"/>
</dbReference>
<dbReference type="FunFam" id="3.30.450.60:FF:000003">
    <property type="entry name" value="Coatomer subunit delta"/>
    <property type="match status" value="1"/>
</dbReference>
<evidence type="ECO:0000259" key="14">
    <source>
        <dbReference type="PROSITE" id="PS51072"/>
    </source>
</evidence>
<name>A0A9P1MCM2_9PEZI</name>
<evidence type="ECO:0000256" key="7">
    <source>
        <dbReference type="ARBA" id="ARBA00022927"/>
    </source>
</evidence>